<comment type="subcellular location">
    <subcellularLocation>
        <location evidence="1 7">Cell inner membrane</location>
        <topology evidence="1 7">Multi-pass membrane protein</topology>
    </subcellularLocation>
</comment>
<dbReference type="PANTHER" id="PTHR33362:SF7">
    <property type="entry name" value="SLL1103 PROTEIN"/>
    <property type="match status" value="1"/>
</dbReference>
<feature type="transmembrane region" description="Helical" evidence="9">
    <location>
        <begin position="150"/>
        <end position="171"/>
    </location>
</feature>
<dbReference type="InterPro" id="IPR010656">
    <property type="entry name" value="DctM"/>
</dbReference>
<evidence type="ECO:0000256" key="1">
    <source>
        <dbReference type="ARBA" id="ARBA00004429"/>
    </source>
</evidence>
<evidence type="ECO:0000256" key="3">
    <source>
        <dbReference type="ARBA" id="ARBA00022519"/>
    </source>
</evidence>
<dbReference type="PANTHER" id="PTHR33362">
    <property type="entry name" value="SIALIC ACID TRAP TRANSPORTER PERMEASE PROTEIN SIAT-RELATED"/>
    <property type="match status" value="1"/>
</dbReference>
<keyword evidence="3 7" id="KW-0997">Cell inner membrane</keyword>
<protein>
    <recommendedName>
        <fullName evidence="10">TRAP C4-dicarboxylate transport system permease DctM subunit domain-containing protein</fullName>
    </recommendedName>
</protein>
<dbReference type="KEGG" id="phr:C6569_12915"/>
<evidence type="ECO:0000313" key="11">
    <source>
        <dbReference type="EMBL" id="AVO45895.1"/>
    </source>
</evidence>
<keyword evidence="6 9" id="KW-0472">Membrane</keyword>
<feature type="transmembrane region" description="Helical" evidence="9">
    <location>
        <begin position="103"/>
        <end position="130"/>
    </location>
</feature>
<dbReference type="Pfam" id="PF06808">
    <property type="entry name" value="DctM"/>
    <property type="match status" value="1"/>
</dbReference>
<evidence type="ECO:0000256" key="2">
    <source>
        <dbReference type="ARBA" id="ARBA00022475"/>
    </source>
</evidence>
<evidence type="ECO:0000256" key="5">
    <source>
        <dbReference type="ARBA" id="ARBA00022989"/>
    </source>
</evidence>
<keyword evidence="2" id="KW-1003">Cell membrane</keyword>
<keyword evidence="4 9" id="KW-0812">Transmembrane</keyword>
<proteinExistence type="predicted"/>
<dbReference type="GO" id="GO:0022857">
    <property type="term" value="F:transmembrane transporter activity"/>
    <property type="evidence" value="ECO:0007669"/>
    <property type="project" value="UniProtKB-UniRule"/>
</dbReference>
<keyword evidence="7" id="KW-0813">Transport</keyword>
<organism evidence="11 12">
    <name type="scientific">Phreatobacter cathodiphilus</name>
    <dbReference type="NCBI Taxonomy" id="1868589"/>
    <lineage>
        <taxon>Bacteria</taxon>
        <taxon>Pseudomonadati</taxon>
        <taxon>Pseudomonadota</taxon>
        <taxon>Alphaproteobacteria</taxon>
        <taxon>Hyphomicrobiales</taxon>
        <taxon>Phreatobacteraceae</taxon>
        <taxon>Phreatobacter</taxon>
    </lineage>
</organism>
<name>A0A2S0NCM2_9HYPH</name>
<feature type="transmembrane region" description="Helical" evidence="9">
    <location>
        <begin position="70"/>
        <end position="91"/>
    </location>
</feature>
<dbReference type="AlphaFoldDB" id="A0A2S0NCM2"/>
<evidence type="ECO:0000256" key="6">
    <source>
        <dbReference type="ARBA" id="ARBA00023136"/>
    </source>
</evidence>
<feature type="domain" description="TRAP C4-dicarboxylate transport system permease DctM subunit" evidence="10">
    <location>
        <begin position="68"/>
        <end position="165"/>
    </location>
</feature>
<keyword evidence="5 9" id="KW-1133">Transmembrane helix</keyword>
<comment type="function">
    <text evidence="7">Part of the tripartite ATP-independent periplasmic (TRAP) transport system.</text>
</comment>
<evidence type="ECO:0000256" key="4">
    <source>
        <dbReference type="ARBA" id="ARBA00022692"/>
    </source>
</evidence>
<dbReference type="GO" id="GO:0005886">
    <property type="term" value="C:plasma membrane"/>
    <property type="evidence" value="ECO:0007669"/>
    <property type="project" value="UniProtKB-SubCell"/>
</dbReference>
<gene>
    <name evidence="11" type="ORF">C6569_12915</name>
</gene>
<dbReference type="Proteomes" id="UP000237889">
    <property type="component" value="Chromosome"/>
</dbReference>
<dbReference type="EMBL" id="CP027668">
    <property type="protein sequence ID" value="AVO45895.1"/>
    <property type="molecule type" value="Genomic_DNA"/>
</dbReference>
<feature type="region of interest" description="Disordered" evidence="8">
    <location>
        <begin position="1"/>
        <end position="40"/>
    </location>
</feature>
<keyword evidence="12" id="KW-1185">Reference proteome</keyword>
<evidence type="ECO:0000259" key="10">
    <source>
        <dbReference type="Pfam" id="PF06808"/>
    </source>
</evidence>
<dbReference type="InterPro" id="IPR004681">
    <property type="entry name" value="TRAP_DctM"/>
</dbReference>
<reference evidence="11 12" key="1">
    <citation type="submission" date="2018-03" db="EMBL/GenBank/DDBJ databases">
        <title>Genome sequencing of Phreatobacter sp.</title>
        <authorList>
            <person name="Kim S.-J."/>
            <person name="Heo J."/>
            <person name="Kwon S.-W."/>
        </authorList>
    </citation>
    <scope>NUCLEOTIDE SEQUENCE [LARGE SCALE GENOMIC DNA]</scope>
    <source>
        <strain evidence="11 12">S-12</strain>
    </source>
</reference>
<dbReference type="OrthoDB" id="7339120at2"/>
<evidence type="ECO:0000256" key="8">
    <source>
        <dbReference type="SAM" id="MobiDB-lite"/>
    </source>
</evidence>
<evidence type="ECO:0000256" key="7">
    <source>
        <dbReference type="RuleBase" id="RU369079"/>
    </source>
</evidence>
<accession>A0A2S0NCM2</accession>
<evidence type="ECO:0000256" key="9">
    <source>
        <dbReference type="SAM" id="Phobius"/>
    </source>
</evidence>
<evidence type="ECO:0000313" key="12">
    <source>
        <dbReference type="Proteomes" id="UP000237889"/>
    </source>
</evidence>
<sequence>MPARPWWKDGLSCPAQPSSNRPPTATRREPASSRGRGRSRFCLWSSGDRAWPTERSDPPDRSRLHPAGFVLEWVEITFILIVLVAPIVADLDFGMGLSREETLIWFGILVAVNLQTSFISPPFGASLYYLKGICPPHVTIGTIYRGVTPFMMIQLIPLVIAMAWPPLILWLPKLMR</sequence>